<dbReference type="InterPro" id="IPR018929">
    <property type="entry name" value="DUF2510"/>
</dbReference>
<dbReference type="RefSeq" id="WP_318600476.1">
    <property type="nucleotide sequence ID" value="NZ_JAWSTH010000114.1"/>
</dbReference>
<feature type="transmembrane region" description="Helical" evidence="2">
    <location>
        <begin position="74"/>
        <end position="96"/>
    </location>
</feature>
<reference evidence="4 5" key="2">
    <citation type="submission" date="2023-10" db="EMBL/GenBank/DDBJ databases">
        <authorList>
            <person name="Han X.F."/>
        </authorList>
    </citation>
    <scope>NUCLEOTIDE SEQUENCE [LARGE SCALE GENOMIC DNA]</scope>
    <source>
        <strain evidence="4 5">KCTC 39840</strain>
    </source>
</reference>
<evidence type="ECO:0000256" key="1">
    <source>
        <dbReference type="SAM" id="MobiDB-lite"/>
    </source>
</evidence>
<organism evidence="4 5">
    <name type="scientific">Conexibacter stalactiti</name>
    <dbReference type="NCBI Taxonomy" id="1940611"/>
    <lineage>
        <taxon>Bacteria</taxon>
        <taxon>Bacillati</taxon>
        <taxon>Actinomycetota</taxon>
        <taxon>Thermoleophilia</taxon>
        <taxon>Solirubrobacterales</taxon>
        <taxon>Conexibacteraceae</taxon>
        <taxon>Conexibacter</taxon>
    </lineage>
</organism>
<dbReference type="Pfam" id="PF10708">
    <property type="entry name" value="DUF2510"/>
    <property type="match status" value="1"/>
</dbReference>
<feature type="transmembrane region" description="Helical" evidence="2">
    <location>
        <begin position="103"/>
        <end position="126"/>
    </location>
</feature>
<proteinExistence type="predicted"/>
<feature type="transmembrane region" description="Helical" evidence="2">
    <location>
        <begin position="36"/>
        <end position="59"/>
    </location>
</feature>
<gene>
    <name evidence="4" type="ORF">R7226_26875</name>
</gene>
<keyword evidence="5" id="KW-1185">Reference proteome</keyword>
<feature type="transmembrane region" description="Helical" evidence="2">
    <location>
        <begin position="151"/>
        <end position="170"/>
    </location>
</feature>
<comment type="caution">
    <text evidence="4">The sequence shown here is derived from an EMBL/GenBank/DDBJ whole genome shotgun (WGS) entry which is preliminary data.</text>
</comment>
<reference evidence="5" key="1">
    <citation type="submission" date="2023-07" db="EMBL/GenBank/DDBJ databases">
        <title>Conexibacter stalactiti sp. nov., isolated from stalactites in a lava cave and emended description of the genus Conexibacter.</title>
        <authorList>
            <person name="Lee S.D."/>
        </authorList>
    </citation>
    <scope>NUCLEOTIDE SEQUENCE [LARGE SCALE GENOMIC DNA]</scope>
    <source>
        <strain evidence="5">KCTC 39840</strain>
    </source>
</reference>
<feature type="region of interest" description="Disordered" evidence="1">
    <location>
        <begin position="1"/>
        <end position="30"/>
    </location>
</feature>
<keyword evidence="2" id="KW-0472">Membrane</keyword>
<accession>A0ABU4HXF5</accession>
<dbReference type="Proteomes" id="UP001284601">
    <property type="component" value="Unassembled WGS sequence"/>
</dbReference>
<protein>
    <submittedName>
        <fullName evidence="4">DUF2510 domain-containing protein</fullName>
    </submittedName>
</protein>
<name>A0ABU4HXF5_9ACTN</name>
<feature type="domain" description="DUF2510" evidence="3">
    <location>
        <begin position="189"/>
        <end position="216"/>
    </location>
</feature>
<dbReference type="EMBL" id="JAWSTH010000114">
    <property type="protein sequence ID" value="MDW5598008.1"/>
    <property type="molecule type" value="Genomic_DNA"/>
</dbReference>
<evidence type="ECO:0000259" key="3">
    <source>
        <dbReference type="Pfam" id="PF10708"/>
    </source>
</evidence>
<keyword evidence="2" id="KW-1133">Transmembrane helix</keyword>
<evidence type="ECO:0000313" key="5">
    <source>
        <dbReference type="Proteomes" id="UP001284601"/>
    </source>
</evidence>
<feature type="compositionally biased region" description="Basic and acidic residues" evidence="1">
    <location>
        <begin position="1"/>
        <end position="23"/>
    </location>
</feature>
<evidence type="ECO:0000313" key="4">
    <source>
        <dbReference type="EMBL" id="MDW5598008.1"/>
    </source>
</evidence>
<keyword evidence="2" id="KW-0812">Transmembrane</keyword>
<feature type="region of interest" description="Disordered" evidence="1">
    <location>
        <begin position="181"/>
        <end position="241"/>
    </location>
</feature>
<evidence type="ECO:0000256" key="2">
    <source>
        <dbReference type="SAM" id="Phobius"/>
    </source>
</evidence>
<sequence length="241" mass="25220">MADPFGRPEQRDPHDAGDARPTDAGHSAETSPATALVPLGLLVVLLGGLALAVGLFLPLADSPDSRVELIENRAIWHGGVDFVLGLAVAAPFFAFLRWRGLPLPWWVASALGVVALVLAGFAVLLIDASSLDDVAWAGPTEVESDELRAGVGVWVSAAGAVILVAGGLLLQAVGPPLKRKQPAATAPEGWYPDPEGPELRWWDGTSWGDARRPAGPVGQFAPPVAPRTLWRRPDADPPQGG</sequence>